<reference evidence="1 2" key="1">
    <citation type="journal article" date="2019" name="Sci. Rep.">
        <title>Orb-weaving spider Araneus ventricosus genome elucidates the spidroin gene catalogue.</title>
        <authorList>
            <person name="Kono N."/>
            <person name="Nakamura H."/>
            <person name="Ohtoshi R."/>
            <person name="Moran D.A.P."/>
            <person name="Shinohara A."/>
            <person name="Yoshida Y."/>
            <person name="Fujiwara M."/>
            <person name="Mori M."/>
            <person name="Tomita M."/>
            <person name="Arakawa K."/>
        </authorList>
    </citation>
    <scope>NUCLEOTIDE SEQUENCE [LARGE SCALE GENOMIC DNA]</scope>
</reference>
<dbReference type="AlphaFoldDB" id="A0A4Y2TBZ2"/>
<name>A0A4Y2TBZ2_ARAVE</name>
<dbReference type="Proteomes" id="UP000499080">
    <property type="component" value="Unassembled WGS sequence"/>
</dbReference>
<evidence type="ECO:0000313" key="1">
    <source>
        <dbReference type="EMBL" id="GBN96615.1"/>
    </source>
</evidence>
<accession>A0A4Y2TBZ2</accession>
<dbReference type="EMBL" id="BGPR01026689">
    <property type="protein sequence ID" value="GBN96615.1"/>
    <property type="molecule type" value="Genomic_DNA"/>
</dbReference>
<keyword evidence="2" id="KW-1185">Reference proteome</keyword>
<organism evidence="1 2">
    <name type="scientific">Araneus ventricosus</name>
    <name type="common">Orbweaver spider</name>
    <name type="synonym">Epeira ventricosa</name>
    <dbReference type="NCBI Taxonomy" id="182803"/>
    <lineage>
        <taxon>Eukaryota</taxon>
        <taxon>Metazoa</taxon>
        <taxon>Ecdysozoa</taxon>
        <taxon>Arthropoda</taxon>
        <taxon>Chelicerata</taxon>
        <taxon>Arachnida</taxon>
        <taxon>Araneae</taxon>
        <taxon>Araneomorphae</taxon>
        <taxon>Entelegynae</taxon>
        <taxon>Araneoidea</taxon>
        <taxon>Araneidae</taxon>
        <taxon>Araneus</taxon>
    </lineage>
</organism>
<sequence>MKYVKDLCSSGGYPVLLSILKTVRSTVYPVLPFILKNSLLGVCLSSAVIHFEDNCLECLSSLPFILKTVRSECFYPVLLAHFWKTVCSECLSSVAIHFQLHSARSVYPCCHSF</sequence>
<comment type="caution">
    <text evidence="1">The sequence shown here is derived from an EMBL/GenBank/DDBJ whole genome shotgun (WGS) entry which is preliminary data.</text>
</comment>
<protein>
    <submittedName>
        <fullName evidence="1">Uncharacterized protein</fullName>
    </submittedName>
</protein>
<proteinExistence type="predicted"/>
<evidence type="ECO:0000313" key="2">
    <source>
        <dbReference type="Proteomes" id="UP000499080"/>
    </source>
</evidence>
<gene>
    <name evidence="1" type="ORF">AVEN_96360_1</name>
</gene>